<dbReference type="InterPro" id="IPR042183">
    <property type="entry name" value="MmgE/PrpD_sf_1"/>
</dbReference>
<evidence type="ECO:0000313" key="4">
    <source>
        <dbReference type="EMBL" id="PJR16568.1"/>
    </source>
</evidence>
<dbReference type="InterPro" id="IPR042188">
    <property type="entry name" value="MmgE/PrpD_sf_2"/>
</dbReference>
<organism evidence="4 5">
    <name type="scientific">Rhizobium meliloti</name>
    <name type="common">Ensifer meliloti</name>
    <name type="synonym">Sinorhizobium meliloti</name>
    <dbReference type="NCBI Taxonomy" id="382"/>
    <lineage>
        <taxon>Bacteria</taxon>
        <taxon>Pseudomonadati</taxon>
        <taxon>Pseudomonadota</taxon>
        <taxon>Alphaproteobacteria</taxon>
        <taxon>Hyphomicrobiales</taxon>
        <taxon>Rhizobiaceae</taxon>
        <taxon>Sinorhizobium/Ensifer group</taxon>
        <taxon>Sinorhizobium</taxon>
    </lineage>
</organism>
<dbReference type="GO" id="GO:0016829">
    <property type="term" value="F:lyase activity"/>
    <property type="evidence" value="ECO:0007669"/>
    <property type="project" value="InterPro"/>
</dbReference>
<dbReference type="SUPFAM" id="SSF103378">
    <property type="entry name" value="2-methylcitrate dehydratase PrpD"/>
    <property type="match status" value="1"/>
</dbReference>
<name>A0A2J0Z7Z2_RHIML</name>
<dbReference type="Proteomes" id="UP000231987">
    <property type="component" value="Unassembled WGS sequence"/>
</dbReference>
<feature type="domain" description="MmgE/PrpD C-terminal" evidence="3">
    <location>
        <begin position="278"/>
        <end position="438"/>
    </location>
</feature>
<evidence type="ECO:0000259" key="2">
    <source>
        <dbReference type="Pfam" id="PF03972"/>
    </source>
</evidence>
<comment type="caution">
    <text evidence="4">The sequence shown here is derived from an EMBL/GenBank/DDBJ whole genome shotgun (WGS) entry which is preliminary data.</text>
</comment>
<dbReference type="PANTHER" id="PTHR16943:SF8">
    <property type="entry name" value="2-METHYLCITRATE DEHYDRATASE"/>
    <property type="match status" value="1"/>
</dbReference>
<dbReference type="Pfam" id="PF03972">
    <property type="entry name" value="MmgE_PrpD_N"/>
    <property type="match status" value="1"/>
</dbReference>
<dbReference type="PANTHER" id="PTHR16943">
    <property type="entry name" value="2-METHYLCITRATE DEHYDRATASE-RELATED"/>
    <property type="match status" value="1"/>
</dbReference>
<evidence type="ECO:0000313" key="5">
    <source>
        <dbReference type="Proteomes" id="UP000231987"/>
    </source>
</evidence>
<comment type="similarity">
    <text evidence="1">Belongs to the PrpD family.</text>
</comment>
<dbReference type="EMBL" id="NJGD01000002">
    <property type="protein sequence ID" value="PJR16568.1"/>
    <property type="molecule type" value="Genomic_DNA"/>
</dbReference>
<accession>A0A2J0Z7Z2</accession>
<protein>
    <submittedName>
        <fullName evidence="4">2-methylcitrate dehydratase</fullName>
    </submittedName>
</protein>
<reference evidence="4 5" key="1">
    <citation type="submission" date="2017-06" db="EMBL/GenBank/DDBJ databases">
        <title>Ensifer strains isolated from leguminous trees and herbs display diverse denitrification phenotypes with some acting as strong N2O sinks.</title>
        <authorList>
            <person name="Woliy K."/>
            <person name="Mania D."/>
            <person name="Bakken L.R."/>
            <person name="Frostegard A."/>
        </authorList>
    </citation>
    <scope>NUCLEOTIDE SEQUENCE [LARGE SCALE GENOMIC DNA]</scope>
    <source>
        <strain evidence="4 5">AC50a</strain>
    </source>
</reference>
<dbReference type="AlphaFoldDB" id="A0A2J0Z7Z2"/>
<dbReference type="Pfam" id="PF19305">
    <property type="entry name" value="MmgE_PrpD_C"/>
    <property type="match status" value="1"/>
</dbReference>
<dbReference type="InterPro" id="IPR045337">
    <property type="entry name" value="MmgE_PrpD_C"/>
</dbReference>
<dbReference type="Gene3D" id="1.10.4100.10">
    <property type="entry name" value="2-methylcitrate dehydratase PrpD"/>
    <property type="match status" value="1"/>
</dbReference>
<evidence type="ECO:0000256" key="1">
    <source>
        <dbReference type="ARBA" id="ARBA00006174"/>
    </source>
</evidence>
<dbReference type="Gene3D" id="3.30.1330.120">
    <property type="entry name" value="2-methylcitrate dehydratase PrpD"/>
    <property type="match status" value="1"/>
</dbReference>
<proteinExistence type="inferred from homology"/>
<feature type="domain" description="MmgE/PrpD N-terminal" evidence="2">
    <location>
        <begin position="16"/>
        <end position="251"/>
    </location>
</feature>
<sequence>MSSSMPRVAADAPVDRLASFLAALKFEALPPDVVEKTKVHIADTIGAALAGARSAEAGIARRAAGVPGSALIWGTGDRAAAREAALINGVAAHAFELDDSGGCDHSGAVVIPAVLAAIAEAKRPVTGRELIASVVAGYETGRRVLEAAGGYDSHNGLGWHSTGTCGTLAAAAAVARLSGFDDLATRDAITLATSFSSGLWAFIHDGSQAKKVHAGRAAEGGLLAARLAGEGLAGPSRVFDDVWGGFFRSFNKDVCEPQKLCERLGEDWKVRRAVLKPYASCRGAHSAIDALDDLLSETGRDAVEIERIELRLSAMLMGMCGARESGAMAPTQMSLPYALAARCVFLTAGLQAYAADRRADSRLRAVMDRMLLTVDDGMQPLDEPVVTLLFKDGARLARMVPRATGSAERPMRPAAIRAKFGELAAMSIETEQADGLWRMLAELEHVEDCRALEPLLAGDGDKLPVFC</sequence>
<dbReference type="InterPro" id="IPR005656">
    <property type="entry name" value="MmgE_PrpD"/>
</dbReference>
<evidence type="ECO:0000259" key="3">
    <source>
        <dbReference type="Pfam" id="PF19305"/>
    </source>
</evidence>
<gene>
    <name evidence="4" type="ORF">CEJ86_07310</name>
</gene>
<dbReference type="InterPro" id="IPR036148">
    <property type="entry name" value="MmgE/PrpD_sf"/>
</dbReference>
<dbReference type="InterPro" id="IPR045336">
    <property type="entry name" value="MmgE_PrpD_N"/>
</dbReference>